<accession>A0A8X6SIJ4</accession>
<gene>
    <name evidence="1" type="primary">AVEN_235992_1</name>
    <name evidence="1" type="ORF">TNCV_4662571</name>
</gene>
<dbReference type="Proteomes" id="UP000887159">
    <property type="component" value="Unassembled WGS sequence"/>
</dbReference>
<dbReference type="EMBL" id="BMAU01021284">
    <property type="protein sequence ID" value="GFY09066.1"/>
    <property type="molecule type" value="Genomic_DNA"/>
</dbReference>
<evidence type="ECO:0000313" key="1">
    <source>
        <dbReference type="EMBL" id="GFY09066.1"/>
    </source>
</evidence>
<dbReference type="AlphaFoldDB" id="A0A8X6SIJ4"/>
<organism evidence="1 2">
    <name type="scientific">Trichonephila clavipes</name>
    <name type="common">Golden silk orbweaver</name>
    <name type="synonym">Nephila clavipes</name>
    <dbReference type="NCBI Taxonomy" id="2585209"/>
    <lineage>
        <taxon>Eukaryota</taxon>
        <taxon>Metazoa</taxon>
        <taxon>Ecdysozoa</taxon>
        <taxon>Arthropoda</taxon>
        <taxon>Chelicerata</taxon>
        <taxon>Arachnida</taxon>
        <taxon>Araneae</taxon>
        <taxon>Araneomorphae</taxon>
        <taxon>Entelegynae</taxon>
        <taxon>Araneoidea</taxon>
        <taxon>Nephilidae</taxon>
        <taxon>Trichonephila</taxon>
    </lineage>
</organism>
<evidence type="ECO:0000313" key="2">
    <source>
        <dbReference type="Proteomes" id="UP000887159"/>
    </source>
</evidence>
<proteinExistence type="predicted"/>
<keyword evidence="2" id="KW-1185">Reference proteome</keyword>
<dbReference type="GO" id="GO:0003676">
    <property type="term" value="F:nucleic acid binding"/>
    <property type="evidence" value="ECO:0007669"/>
    <property type="project" value="InterPro"/>
</dbReference>
<sequence length="86" mass="10121">MLPRDCSSWRRLCYGMGRDIGSLIRLDMTLTGDRYVNILSNHLHPFMSIVHSDGLGEFQRDNVKPHTSRITTEEFLKHSSEFRHFR</sequence>
<dbReference type="Gene3D" id="3.30.420.10">
    <property type="entry name" value="Ribonuclease H-like superfamily/Ribonuclease H"/>
    <property type="match status" value="1"/>
</dbReference>
<protein>
    <submittedName>
        <fullName evidence="1">DDE_3 domain-containing protein</fullName>
    </submittedName>
</protein>
<comment type="caution">
    <text evidence="1">The sequence shown here is derived from an EMBL/GenBank/DDBJ whole genome shotgun (WGS) entry which is preliminary data.</text>
</comment>
<name>A0A8X6SIJ4_TRICX</name>
<reference evidence="1" key="1">
    <citation type="submission" date="2020-08" db="EMBL/GenBank/DDBJ databases">
        <title>Multicomponent nature underlies the extraordinary mechanical properties of spider dragline silk.</title>
        <authorList>
            <person name="Kono N."/>
            <person name="Nakamura H."/>
            <person name="Mori M."/>
            <person name="Yoshida Y."/>
            <person name="Ohtoshi R."/>
            <person name="Malay A.D."/>
            <person name="Moran D.A.P."/>
            <person name="Tomita M."/>
            <person name="Numata K."/>
            <person name="Arakawa K."/>
        </authorList>
    </citation>
    <scope>NUCLEOTIDE SEQUENCE</scope>
</reference>
<dbReference type="InterPro" id="IPR036397">
    <property type="entry name" value="RNaseH_sf"/>
</dbReference>